<dbReference type="GeneID" id="54423207"/>
<proteinExistence type="inferred from homology"/>
<protein>
    <recommendedName>
        <fullName evidence="8">Alpha/beta-hydrolase</fullName>
    </recommendedName>
</protein>
<dbReference type="EMBL" id="ML975193">
    <property type="protein sequence ID" value="KAF1808026.1"/>
    <property type="molecule type" value="Genomic_DNA"/>
</dbReference>
<name>A0A6G1FQK8_9PEZI</name>
<feature type="domain" description="AB hydrolase-1" evidence="3">
    <location>
        <begin position="102"/>
        <end position="212"/>
    </location>
</feature>
<reference evidence="7" key="2">
    <citation type="submission" date="2020-04" db="EMBL/GenBank/DDBJ databases">
        <authorList>
            <consortium name="NCBI Genome Project"/>
        </authorList>
    </citation>
    <scope>NUCLEOTIDE SEQUENCE</scope>
    <source>
        <strain evidence="7">CBS 781.70</strain>
    </source>
</reference>
<keyword evidence="6" id="KW-1185">Reference proteome</keyword>
<dbReference type="InterPro" id="IPR051601">
    <property type="entry name" value="Serine_prot/Carboxylest_S33"/>
</dbReference>
<keyword evidence="2" id="KW-0378">Hydrolase</keyword>
<dbReference type="InterPro" id="IPR000073">
    <property type="entry name" value="AB_hydrolase_1"/>
</dbReference>
<evidence type="ECO:0000256" key="2">
    <source>
        <dbReference type="ARBA" id="ARBA00022801"/>
    </source>
</evidence>
<evidence type="ECO:0000259" key="3">
    <source>
        <dbReference type="Pfam" id="PF00561"/>
    </source>
</evidence>
<gene>
    <name evidence="5 7" type="ORF">P152DRAFT_510068</name>
</gene>
<feature type="domain" description="Peptidase S33 tripeptidyl aminopeptidase-like C-terminal" evidence="4">
    <location>
        <begin position="330"/>
        <end position="396"/>
    </location>
</feature>
<dbReference type="InterPro" id="IPR013595">
    <property type="entry name" value="Pept_S33_TAP-like_C"/>
</dbReference>
<evidence type="ECO:0000313" key="7">
    <source>
        <dbReference type="RefSeq" id="XP_033529657.1"/>
    </source>
</evidence>
<accession>A0A6G1FQK8</accession>
<dbReference type="Proteomes" id="UP000504638">
    <property type="component" value="Unplaced"/>
</dbReference>
<sequence>MNRTDFQCANLNVPLDYSNKSDTRKASLAIIRIPAGGPGGDGIVNMAASASTVQPWDPRGTGQTLFFDCYANNTDSDLSLTTFFNLASESDQAFACSWAEGDVRGNTCKEIRSDWGDYVGTAFTIRDTFSILDNLGEGDKPNYWGVSYGTLLGNTAVNMFPDRMDRVILDGVLNPHEYYHTLEEPQQYADTDEEWREFLRGCMKHPDTCALAPLATSPEDLEQKLNEILSKLAKSPCTILNSLYYLTRYPSLAIIRAGVLTNDQASMITANYGSRTGHPNVNDGSIRRQSLFGISCGDKIVCTDDQHRDVRAVAIYGEGTVRAYEGDFTATTSQPVLIIGNTWDPVTPLVSAQNVSAGLEGNELLQHNGHGLLPCTSRYIAGYFVNGTLPKPGTKCERDNDLFVV</sequence>
<evidence type="ECO:0000259" key="4">
    <source>
        <dbReference type="Pfam" id="PF08386"/>
    </source>
</evidence>
<comment type="similarity">
    <text evidence="1">Belongs to the peptidase S33 family.</text>
</comment>
<dbReference type="Gene3D" id="3.40.50.1820">
    <property type="entry name" value="alpha/beta hydrolase"/>
    <property type="match status" value="1"/>
</dbReference>
<reference evidence="7" key="3">
    <citation type="submission" date="2025-04" db="UniProtKB">
        <authorList>
            <consortium name="RefSeq"/>
        </authorList>
    </citation>
    <scope>IDENTIFICATION</scope>
    <source>
        <strain evidence="7">CBS 781.70</strain>
    </source>
</reference>
<dbReference type="RefSeq" id="XP_033529657.1">
    <property type="nucleotide sequence ID" value="XM_033682637.1"/>
</dbReference>
<reference evidence="5 7" key="1">
    <citation type="submission" date="2020-01" db="EMBL/GenBank/DDBJ databases">
        <authorList>
            <consortium name="DOE Joint Genome Institute"/>
            <person name="Haridas S."/>
            <person name="Albert R."/>
            <person name="Binder M."/>
            <person name="Bloem J."/>
            <person name="Labutti K."/>
            <person name="Salamov A."/>
            <person name="Andreopoulos B."/>
            <person name="Baker S.E."/>
            <person name="Barry K."/>
            <person name="Bills G."/>
            <person name="Bluhm B.H."/>
            <person name="Cannon C."/>
            <person name="Castanera R."/>
            <person name="Culley D.E."/>
            <person name="Daum C."/>
            <person name="Ezra D."/>
            <person name="Gonzalez J.B."/>
            <person name="Henrissat B."/>
            <person name="Kuo A."/>
            <person name="Liang C."/>
            <person name="Lipzen A."/>
            <person name="Lutzoni F."/>
            <person name="Magnuson J."/>
            <person name="Mondo S."/>
            <person name="Nolan M."/>
            <person name="Ohm R."/>
            <person name="Pangilinan J."/>
            <person name="Park H.-J."/>
            <person name="Ramirez L."/>
            <person name="Alfaro M."/>
            <person name="Sun H."/>
            <person name="Tritt A."/>
            <person name="Yoshinaga Y."/>
            <person name="Zwiers L.-H."/>
            <person name="Turgeon B.G."/>
            <person name="Goodwin S.B."/>
            <person name="Spatafora J.W."/>
            <person name="Crous P.W."/>
            <person name="Grigoriev I.V."/>
        </authorList>
    </citation>
    <scope>NUCLEOTIDE SEQUENCE</scope>
    <source>
        <strain evidence="5 7">CBS 781.70</strain>
    </source>
</reference>
<dbReference type="PANTHER" id="PTHR43248">
    <property type="entry name" value="2-SUCCINYL-6-HYDROXY-2,4-CYCLOHEXADIENE-1-CARBOXYLATE SYNTHASE"/>
    <property type="match status" value="1"/>
</dbReference>
<dbReference type="PANTHER" id="PTHR43248:SF25">
    <property type="entry name" value="AB HYDROLASE-1 DOMAIN-CONTAINING PROTEIN-RELATED"/>
    <property type="match status" value="1"/>
</dbReference>
<organism evidence="5">
    <name type="scientific">Eremomyces bilateralis CBS 781.70</name>
    <dbReference type="NCBI Taxonomy" id="1392243"/>
    <lineage>
        <taxon>Eukaryota</taxon>
        <taxon>Fungi</taxon>
        <taxon>Dikarya</taxon>
        <taxon>Ascomycota</taxon>
        <taxon>Pezizomycotina</taxon>
        <taxon>Dothideomycetes</taxon>
        <taxon>Dothideomycetes incertae sedis</taxon>
        <taxon>Eremomycetales</taxon>
        <taxon>Eremomycetaceae</taxon>
        <taxon>Eremomyces</taxon>
    </lineage>
</organism>
<dbReference type="GO" id="GO:0016787">
    <property type="term" value="F:hydrolase activity"/>
    <property type="evidence" value="ECO:0007669"/>
    <property type="project" value="UniProtKB-KW"/>
</dbReference>
<dbReference type="Pfam" id="PF08386">
    <property type="entry name" value="Abhydrolase_4"/>
    <property type="match status" value="1"/>
</dbReference>
<dbReference type="AlphaFoldDB" id="A0A6G1FQK8"/>
<dbReference type="InterPro" id="IPR029058">
    <property type="entry name" value="AB_hydrolase_fold"/>
</dbReference>
<dbReference type="SUPFAM" id="SSF53474">
    <property type="entry name" value="alpha/beta-Hydrolases"/>
    <property type="match status" value="1"/>
</dbReference>
<dbReference type="Pfam" id="PF00561">
    <property type="entry name" value="Abhydrolase_1"/>
    <property type="match status" value="1"/>
</dbReference>
<dbReference type="OrthoDB" id="425534at2759"/>
<evidence type="ECO:0000256" key="1">
    <source>
        <dbReference type="ARBA" id="ARBA00010088"/>
    </source>
</evidence>
<evidence type="ECO:0008006" key="8">
    <source>
        <dbReference type="Google" id="ProtNLM"/>
    </source>
</evidence>
<evidence type="ECO:0000313" key="5">
    <source>
        <dbReference type="EMBL" id="KAF1808026.1"/>
    </source>
</evidence>
<evidence type="ECO:0000313" key="6">
    <source>
        <dbReference type="Proteomes" id="UP000504638"/>
    </source>
</evidence>